<organism evidence="2 3">
    <name type="scientific">Friedmanniomyces endolithicus</name>
    <dbReference type="NCBI Taxonomy" id="329885"/>
    <lineage>
        <taxon>Eukaryota</taxon>
        <taxon>Fungi</taxon>
        <taxon>Dikarya</taxon>
        <taxon>Ascomycota</taxon>
        <taxon>Pezizomycotina</taxon>
        <taxon>Dothideomycetes</taxon>
        <taxon>Dothideomycetidae</taxon>
        <taxon>Mycosphaerellales</taxon>
        <taxon>Teratosphaeriaceae</taxon>
        <taxon>Friedmanniomyces</taxon>
    </lineage>
</organism>
<dbReference type="Proteomes" id="UP000310066">
    <property type="component" value="Unassembled WGS sequence"/>
</dbReference>
<dbReference type="EMBL" id="NAJP01000056">
    <property type="protein sequence ID" value="TKA36884.1"/>
    <property type="molecule type" value="Genomic_DNA"/>
</dbReference>
<name>A0A4U0UMD1_9PEZI</name>
<evidence type="ECO:0000313" key="3">
    <source>
        <dbReference type="Proteomes" id="UP000310066"/>
    </source>
</evidence>
<dbReference type="PANTHER" id="PTHR12461">
    <property type="entry name" value="HYPOXIA-INDUCIBLE FACTOR 1 ALPHA INHIBITOR-RELATED"/>
    <property type="match status" value="1"/>
</dbReference>
<accession>A0A4U0UMD1</accession>
<protein>
    <recommendedName>
        <fullName evidence="1">JmjC domain-containing protein</fullName>
    </recommendedName>
</protein>
<dbReference type="STRING" id="329885.A0A4U0UMD1"/>
<reference evidence="2 3" key="1">
    <citation type="submission" date="2017-03" db="EMBL/GenBank/DDBJ databases">
        <title>Genomes of endolithic fungi from Antarctica.</title>
        <authorList>
            <person name="Coleine C."/>
            <person name="Masonjones S."/>
            <person name="Stajich J.E."/>
        </authorList>
    </citation>
    <scope>NUCLEOTIDE SEQUENCE [LARGE SCALE GENOMIC DNA]</scope>
    <source>
        <strain evidence="2 3">CCFEE 5311</strain>
    </source>
</reference>
<dbReference type="AlphaFoldDB" id="A0A4U0UMD1"/>
<proteinExistence type="predicted"/>
<evidence type="ECO:0000313" key="2">
    <source>
        <dbReference type="EMBL" id="TKA36884.1"/>
    </source>
</evidence>
<dbReference type="InterPro" id="IPR041667">
    <property type="entry name" value="Cupin_8"/>
</dbReference>
<sequence>MGRRNFSNDILPFPTPDRNRNLYFPNIRRGRQSRSPSRRRENEAAWERSVAALRDKRVKDYVGDLGWVLEYATAWLYRHLLRNQTEVADAIDHVRQVDGVDADTPFFIFEYLNTALFGGKLRGMVHLKWKALASTSPGTTSAAGVVPGVTRICIELNKTPFEDGDGEIDELLDSLIHHMIHAYFLVTCGAQKKGAQQDGRLLDGLHFGVIMHTIMDIARGCRGEPLKLTFYAATRRENDIGPFGRPYLPGGKNKFIALSTKGSAIAAAPADGQSHCSLDNRAVRAQQIKNWQVESYSLAIDLDMEGKGDSIYDFSTSKTFDPVDRLKGPPSSTYIELIWDKKRVMVKREHLHKYASIKKPLEKNNKMELAIPDCSRRVFENIYDFVNAGSYVTGHDSTPTRVHPQGRKGPPTLVVYDRPRGQDAWSDVVAHLQTFKVAEAMKFEELQAYTLRVLWDLQETDSDPIDVLKVLYNENDNSGPIHAELHKWARDFLGQTEDGGMPSRNRFGYGSNALLHRGRSNLDKILEHYGELFKPLYYRNMALQDDVKIVRAGLDHIPYGFRQDPLEDWRAVPGMAQQYALPSSAVLGIEPVSAASSLSSFDLLTLRDEEWLRAAPRPLGLAARRVPLALTGVEPRGSQARFGGYGQGVRVPGARRGFAEGVFDVSNGERRGESGHNAVGVGKNADAVVESKADGTLVFVEPHEIFEPFGQFLDSVQRSLSGTTLTGGHVKYAQTQNDNLRHEYANLSHDVPTDIPFARIALGQKADAINLWIGDDRSTTALHKDNYENIYCQIRGEKDFVLLSPVEMPCVNEQMMARGRYVPVPSAATATSTSDDGYKHDDRGVGELEAQLDTGAERVPVATWDPDEPEKRTTTWSHLAKPLRVTLREGDMLYLPCFWYHKVSQRVGDEGFVCAVNYWYDCSFEGESFASHGFVRDVYLAEQRRPEYPELKVGGETGGG</sequence>
<dbReference type="InterPro" id="IPR014710">
    <property type="entry name" value="RmlC-like_jellyroll"/>
</dbReference>
<dbReference type="Pfam" id="PF13621">
    <property type="entry name" value="Cupin_8"/>
    <property type="match status" value="1"/>
</dbReference>
<evidence type="ECO:0000259" key="1">
    <source>
        <dbReference type="PROSITE" id="PS51184"/>
    </source>
</evidence>
<feature type="domain" description="JmjC" evidence="1">
    <location>
        <begin position="731"/>
        <end position="935"/>
    </location>
</feature>
<dbReference type="OrthoDB" id="5236983at2759"/>
<dbReference type="PANTHER" id="PTHR12461:SF99">
    <property type="entry name" value="BIFUNCTIONAL PEPTIDASE AND (3S)-LYSYL HYDROXYLASE JMJD7"/>
    <property type="match status" value="1"/>
</dbReference>
<dbReference type="Gene3D" id="2.60.120.10">
    <property type="entry name" value="Jelly Rolls"/>
    <property type="match status" value="1"/>
</dbReference>
<dbReference type="SUPFAM" id="SSF51197">
    <property type="entry name" value="Clavaminate synthase-like"/>
    <property type="match status" value="1"/>
</dbReference>
<comment type="caution">
    <text evidence="2">The sequence shown here is derived from an EMBL/GenBank/DDBJ whole genome shotgun (WGS) entry which is preliminary data.</text>
</comment>
<dbReference type="SMART" id="SM00558">
    <property type="entry name" value="JmjC"/>
    <property type="match status" value="1"/>
</dbReference>
<dbReference type="PROSITE" id="PS51184">
    <property type="entry name" value="JMJC"/>
    <property type="match status" value="1"/>
</dbReference>
<dbReference type="InterPro" id="IPR003347">
    <property type="entry name" value="JmjC_dom"/>
</dbReference>
<gene>
    <name evidence="2" type="ORF">B0A54_12726</name>
</gene>